<comment type="caution">
    <text evidence="2">The sequence shown here is derived from an EMBL/GenBank/DDBJ whole genome shotgun (WGS) entry which is preliminary data.</text>
</comment>
<protein>
    <submittedName>
        <fullName evidence="2">Uncharacterized protein</fullName>
    </submittedName>
</protein>
<name>A0AB34JYQ1_PRYPA</name>
<feature type="region of interest" description="Disordered" evidence="1">
    <location>
        <begin position="622"/>
        <end position="685"/>
    </location>
</feature>
<dbReference type="EMBL" id="JBGBPQ010000003">
    <property type="protein sequence ID" value="KAL1527313.1"/>
    <property type="molecule type" value="Genomic_DNA"/>
</dbReference>
<proteinExistence type="predicted"/>
<accession>A0AB34JYQ1</accession>
<evidence type="ECO:0000256" key="1">
    <source>
        <dbReference type="SAM" id="MobiDB-lite"/>
    </source>
</evidence>
<gene>
    <name evidence="2" type="ORF">AB1Y20_015984</name>
</gene>
<keyword evidence="3" id="KW-1185">Reference proteome</keyword>
<reference evidence="2 3" key="1">
    <citation type="journal article" date="2024" name="Science">
        <title>Giant polyketide synthase enzymes in the biosynthesis of giant marine polyether toxins.</title>
        <authorList>
            <person name="Fallon T.R."/>
            <person name="Shende V.V."/>
            <person name="Wierzbicki I.H."/>
            <person name="Pendleton A.L."/>
            <person name="Watervoot N.F."/>
            <person name="Auber R.P."/>
            <person name="Gonzalez D.J."/>
            <person name="Wisecaver J.H."/>
            <person name="Moore B.S."/>
        </authorList>
    </citation>
    <scope>NUCLEOTIDE SEQUENCE [LARGE SCALE GENOMIC DNA]</scope>
    <source>
        <strain evidence="2 3">12B1</strain>
    </source>
</reference>
<feature type="compositionally biased region" description="Polar residues" evidence="1">
    <location>
        <begin position="635"/>
        <end position="652"/>
    </location>
</feature>
<evidence type="ECO:0000313" key="3">
    <source>
        <dbReference type="Proteomes" id="UP001515480"/>
    </source>
</evidence>
<feature type="region of interest" description="Disordered" evidence="1">
    <location>
        <begin position="1"/>
        <end position="66"/>
    </location>
</feature>
<dbReference type="Proteomes" id="UP001515480">
    <property type="component" value="Unassembled WGS sequence"/>
</dbReference>
<feature type="compositionally biased region" description="Polar residues" evidence="1">
    <location>
        <begin position="660"/>
        <end position="670"/>
    </location>
</feature>
<dbReference type="AlphaFoldDB" id="A0AB34JYQ1"/>
<organism evidence="2 3">
    <name type="scientific">Prymnesium parvum</name>
    <name type="common">Toxic golden alga</name>
    <dbReference type="NCBI Taxonomy" id="97485"/>
    <lineage>
        <taxon>Eukaryota</taxon>
        <taxon>Haptista</taxon>
        <taxon>Haptophyta</taxon>
        <taxon>Prymnesiophyceae</taxon>
        <taxon>Prymnesiales</taxon>
        <taxon>Prymnesiaceae</taxon>
        <taxon>Prymnesium</taxon>
    </lineage>
</organism>
<feature type="compositionally biased region" description="Polar residues" evidence="1">
    <location>
        <begin position="45"/>
        <end position="54"/>
    </location>
</feature>
<sequence>MAYNEVSVVASRSWGAAQSSTARTDEGKTGMHRRRDILQEKWGNMGSSSDTSDGAPSHGEDSTPTVADACDESTLAEAKKWHARESQPLYSDKALVQRYCLRKEEYISSSLDEWWACIQIHLRKRGKPDALLDEAEYKLVFRKVFRAMMKRYSDHECEETIQEDWRHESKGQAYISANMVKDSLFELADIWTHTKNVADYVLVLTRVLCAIFDERDGEFRDDSMIVPGSCRPAGREEDMQANYNHIKSKVMSHAEAKAMDMKESRKAEQRRLEEQAAMKAARAKALAEFRAEESKFKRDLSDRLGRDPTAADIALAKDEALRQQLEAKLGVPPSELELQRARESAWCTQLTLKHGSPPSEAEMAYVLDREMKERLTGEYGRPPTSIEMAAARERVLRLNLHATLGRYPSQHEFEVAHEKWLVDRLRGEFGRVPTAAELAVARETTIETRLEVELRRQPTARELDEARARTFKMTLEHMLGRQPTESEVATARGRETKALQSARRLAAGSGSNVWQRPISVAPQEARSEHWKLAHAANSPRDAMALLTRKLDASPRTTRNSHLMGNMSARRSGHLAKTSPWDQFLDPPTEQQAEKLLLADTTRSELRQRLSKLYKRQATLIQETSRRQALRPSLEPQPSSHLPPTATVFSASSAPPPRPLTAQSSFTPTERNFQERPASSMPKYRHSLHGSCGKLADFGNALTSSKGAAARLPIIGITGPGVRCSSRAIASQTVEEVMGQRRANALRNIREQDVANQSMREVARQGSNHKARAFGRKAFNGRGNLLMDTSSCAFTLPRHVHSLRVTYSHPKNSEVQRQLQAAAPLEHIGLHSSEAPSWLLG</sequence>
<evidence type="ECO:0000313" key="2">
    <source>
        <dbReference type="EMBL" id="KAL1527313.1"/>
    </source>
</evidence>